<dbReference type="Proteomes" id="UP000308199">
    <property type="component" value="Unassembled WGS sequence"/>
</dbReference>
<gene>
    <name evidence="2" type="ORF">EW145_g2483</name>
</gene>
<keyword evidence="3" id="KW-1185">Reference proteome</keyword>
<reference evidence="2 3" key="1">
    <citation type="submission" date="2019-02" db="EMBL/GenBank/DDBJ databases">
        <title>Genome sequencing of the rare red list fungi Phellinidium pouzarii.</title>
        <authorList>
            <person name="Buettner E."/>
            <person name="Kellner H."/>
        </authorList>
    </citation>
    <scope>NUCLEOTIDE SEQUENCE [LARGE SCALE GENOMIC DNA]</scope>
    <source>
        <strain evidence="2 3">DSM 108285</strain>
    </source>
</reference>
<evidence type="ECO:0000313" key="2">
    <source>
        <dbReference type="EMBL" id="THH08767.1"/>
    </source>
</evidence>
<dbReference type="GO" id="GO:0004553">
    <property type="term" value="F:hydrolase activity, hydrolyzing O-glycosyl compounds"/>
    <property type="evidence" value="ECO:0007669"/>
    <property type="project" value="InterPro"/>
</dbReference>
<dbReference type="Pfam" id="PF26113">
    <property type="entry name" value="GH16_XgeA"/>
    <property type="match status" value="1"/>
</dbReference>
<sequence>MSAISLSHLYLAKSLSIDMVSSLCVIPFIFTFGARAATYSLSSNIVGTEFLSAFEHQAIADPTNGRVNYVDQATALADNLTFATATTFITRADHNTVLSSSGPGRNSVRLQSNQQWSTHVAVFDIVHMPRACGTWPAVWEVGGNWPYGGEVDIVEGVNDVSPNQATLHTGPDCDAFDNSNSGCGVKVNKANSYGPPFDSNGGGWYAMERTTGHINIFFWARNDGSVPSDLKNGASTINTGNWGTPVANFPSANCDITSEFAPNNIIIDLTFCGDWAGSSSVYSASGCPSTCVEYVNNNPSAFVDSYWQFNALRVYT</sequence>
<dbReference type="InterPro" id="IPR000757">
    <property type="entry name" value="Beta-glucanase-like"/>
</dbReference>
<feature type="domain" description="GH16" evidence="1">
    <location>
        <begin position="37"/>
        <end position="284"/>
    </location>
</feature>
<comment type="caution">
    <text evidence="2">The sequence shown here is derived from an EMBL/GenBank/DDBJ whole genome shotgun (WGS) entry which is preliminary data.</text>
</comment>
<dbReference type="AlphaFoldDB" id="A0A4S4LB44"/>
<dbReference type="EMBL" id="SGPK01000088">
    <property type="protein sequence ID" value="THH08767.1"/>
    <property type="molecule type" value="Genomic_DNA"/>
</dbReference>
<dbReference type="OrthoDB" id="192832at2759"/>
<dbReference type="SUPFAM" id="SSF49899">
    <property type="entry name" value="Concanavalin A-like lectins/glucanases"/>
    <property type="match status" value="1"/>
</dbReference>
<proteinExistence type="predicted"/>
<accession>A0A4S4LB44</accession>
<organism evidence="2 3">
    <name type="scientific">Phellinidium pouzarii</name>
    <dbReference type="NCBI Taxonomy" id="167371"/>
    <lineage>
        <taxon>Eukaryota</taxon>
        <taxon>Fungi</taxon>
        <taxon>Dikarya</taxon>
        <taxon>Basidiomycota</taxon>
        <taxon>Agaricomycotina</taxon>
        <taxon>Agaricomycetes</taxon>
        <taxon>Hymenochaetales</taxon>
        <taxon>Hymenochaetaceae</taxon>
        <taxon>Phellinidium</taxon>
    </lineage>
</organism>
<evidence type="ECO:0000259" key="1">
    <source>
        <dbReference type="PROSITE" id="PS51762"/>
    </source>
</evidence>
<dbReference type="GO" id="GO:0009251">
    <property type="term" value="P:glucan catabolic process"/>
    <property type="evidence" value="ECO:0007669"/>
    <property type="project" value="TreeGrafter"/>
</dbReference>
<dbReference type="Gene3D" id="2.60.120.200">
    <property type="match status" value="2"/>
</dbReference>
<protein>
    <recommendedName>
        <fullName evidence="1">GH16 domain-containing protein</fullName>
    </recommendedName>
</protein>
<dbReference type="InterPro" id="IPR050546">
    <property type="entry name" value="Glycosyl_Hydrlase_16"/>
</dbReference>
<dbReference type="CDD" id="cd02181">
    <property type="entry name" value="GH16_fungal_Lam16A_glucanase"/>
    <property type="match status" value="1"/>
</dbReference>
<name>A0A4S4LB44_9AGAM</name>
<dbReference type="PANTHER" id="PTHR10963:SF24">
    <property type="entry name" value="GLYCOSIDASE C21B10.07-RELATED"/>
    <property type="match status" value="1"/>
</dbReference>
<dbReference type="PANTHER" id="PTHR10963">
    <property type="entry name" value="GLYCOSYL HYDROLASE-RELATED"/>
    <property type="match status" value="1"/>
</dbReference>
<dbReference type="InterPro" id="IPR013320">
    <property type="entry name" value="ConA-like_dom_sf"/>
</dbReference>
<dbReference type="PROSITE" id="PS51762">
    <property type="entry name" value="GH16_2"/>
    <property type="match status" value="1"/>
</dbReference>
<evidence type="ECO:0000313" key="3">
    <source>
        <dbReference type="Proteomes" id="UP000308199"/>
    </source>
</evidence>